<comment type="function">
    <text evidence="10 12">Specifically methylates the N3 position of the uracil ring of uridine 1498 (m3U1498) in 16S rRNA. Acts on the fully assembled 30S ribosomal subunit.</text>
</comment>
<comment type="caution">
    <text evidence="15">The sequence shown here is derived from an EMBL/GenBank/DDBJ whole genome shotgun (WGS) entry which is preliminary data.</text>
</comment>
<evidence type="ECO:0000313" key="16">
    <source>
        <dbReference type="Proteomes" id="UP001139263"/>
    </source>
</evidence>
<reference evidence="15" key="1">
    <citation type="submission" date="2022-03" db="EMBL/GenBank/DDBJ databases">
        <title>Draft Genome Sequence of Firmicute Strain S0AB, a Heterotrophic Iron/Sulfur-Oxidizing Extreme Acidophile.</title>
        <authorList>
            <person name="Vergara E."/>
            <person name="Pakostova E."/>
            <person name="Johnson D.B."/>
            <person name="Holmes D.S."/>
        </authorList>
    </citation>
    <scope>NUCLEOTIDE SEQUENCE</scope>
    <source>
        <strain evidence="15">S0AB</strain>
    </source>
</reference>
<keyword evidence="5 12" id="KW-0963">Cytoplasm</keyword>
<comment type="similarity">
    <text evidence="2 12">Belongs to the RNA methyltransferase RsmE family.</text>
</comment>
<dbReference type="SUPFAM" id="SSF88697">
    <property type="entry name" value="PUA domain-like"/>
    <property type="match status" value="1"/>
</dbReference>
<evidence type="ECO:0000259" key="13">
    <source>
        <dbReference type="Pfam" id="PF04452"/>
    </source>
</evidence>
<dbReference type="CDD" id="cd18084">
    <property type="entry name" value="RsmE-like"/>
    <property type="match status" value="1"/>
</dbReference>
<keyword evidence="8 12" id="KW-0808">Transferase</keyword>
<dbReference type="PIRSF" id="PIRSF015601">
    <property type="entry name" value="MTase_slr0722"/>
    <property type="match status" value="1"/>
</dbReference>
<name>A0A9X1V646_9BACL</name>
<evidence type="ECO:0000256" key="7">
    <source>
        <dbReference type="ARBA" id="ARBA00022603"/>
    </source>
</evidence>
<dbReference type="NCBIfam" id="TIGR00046">
    <property type="entry name" value="RsmE family RNA methyltransferase"/>
    <property type="match status" value="1"/>
</dbReference>
<comment type="catalytic activity">
    <reaction evidence="11 12">
        <text>uridine(1498) in 16S rRNA + S-adenosyl-L-methionine = N(3)-methyluridine(1498) in 16S rRNA + S-adenosyl-L-homocysteine + H(+)</text>
        <dbReference type="Rhea" id="RHEA:42920"/>
        <dbReference type="Rhea" id="RHEA-COMP:10283"/>
        <dbReference type="Rhea" id="RHEA-COMP:10284"/>
        <dbReference type="ChEBI" id="CHEBI:15378"/>
        <dbReference type="ChEBI" id="CHEBI:57856"/>
        <dbReference type="ChEBI" id="CHEBI:59789"/>
        <dbReference type="ChEBI" id="CHEBI:65315"/>
        <dbReference type="ChEBI" id="CHEBI:74502"/>
        <dbReference type="EC" id="2.1.1.193"/>
    </reaction>
</comment>
<keyword evidence="16" id="KW-1185">Reference proteome</keyword>
<dbReference type="EMBL" id="JALBUF010000001">
    <property type="protein sequence ID" value="MCI0181892.1"/>
    <property type="molecule type" value="Genomic_DNA"/>
</dbReference>
<evidence type="ECO:0000256" key="4">
    <source>
        <dbReference type="ARBA" id="ARBA00013673"/>
    </source>
</evidence>
<dbReference type="InterPro" id="IPR015947">
    <property type="entry name" value="PUA-like_sf"/>
</dbReference>
<evidence type="ECO:0000256" key="11">
    <source>
        <dbReference type="ARBA" id="ARBA00047944"/>
    </source>
</evidence>
<dbReference type="Pfam" id="PF04452">
    <property type="entry name" value="Methyltrans_RNA"/>
    <property type="match status" value="1"/>
</dbReference>
<dbReference type="GO" id="GO:0070475">
    <property type="term" value="P:rRNA base methylation"/>
    <property type="evidence" value="ECO:0007669"/>
    <property type="project" value="TreeGrafter"/>
</dbReference>
<evidence type="ECO:0000259" key="14">
    <source>
        <dbReference type="Pfam" id="PF20260"/>
    </source>
</evidence>
<dbReference type="InterPro" id="IPR029028">
    <property type="entry name" value="Alpha/beta_knot_MTases"/>
</dbReference>
<proteinExistence type="inferred from homology"/>
<keyword evidence="6 12" id="KW-0698">rRNA processing</keyword>
<dbReference type="Proteomes" id="UP001139263">
    <property type="component" value="Unassembled WGS sequence"/>
</dbReference>
<keyword evidence="7 12" id="KW-0489">Methyltransferase</keyword>
<sequence length="258" mass="28640">MQRYFLSDDVALDAGRVAIVLEDYHHIVHVMRMSLGEKVQIGYKGEVYLGSIVDITEHQVVVELLEVLPASDTSYQLTLYQGLPKGEKIDLIIRQACEVGVTKIIVYAADHSVAKISSDKREGRLLRWRKIAKEAAEQAKRRRIPDVFFATSIVQALDIDPPTALLIPYERQDGQMPSIKTVLRTIVDASEDQLLSEDVSIGFVIGPEGGFSVGEVSWLTEQKGGQVLTLGPRILRTETAAVVTAAIVLYELDHMEVK</sequence>
<organism evidence="15 16">
    <name type="scientific">Sulfoacidibacillus ferrooxidans</name>
    <dbReference type="NCBI Taxonomy" id="2005001"/>
    <lineage>
        <taxon>Bacteria</taxon>
        <taxon>Bacillati</taxon>
        <taxon>Bacillota</taxon>
        <taxon>Bacilli</taxon>
        <taxon>Bacillales</taxon>
        <taxon>Alicyclobacillaceae</taxon>
        <taxon>Sulfoacidibacillus</taxon>
    </lineage>
</organism>
<dbReference type="PANTHER" id="PTHR30027">
    <property type="entry name" value="RIBOSOMAL RNA SMALL SUBUNIT METHYLTRANSFERASE E"/>
    <property type="match status" value="1"/>
</dbReference>
<evidence type="ECO:0000313" key="15">
    <source>
        <dbReference type="EMBL" id="MCI0181892.1"/>
    </source>
</evidence>
<dbReference type="SUPFAM" id="SSF75217">
    <property type="entry name" value="alpha/beta knot"/>
    <property type="match status" value="1"/>
</dbReference>
<evidence type="ECO:0000256" key="1">
    <source>
        <dbReference type="ARBA" id="ARBA00004496"/>
    </source>
</evidence>
<evidence type="ECO:0000256" key="3">
    <source>
        <dbReference type="ARBA" id="ARBA00012328"/>
    </source>
</evidence>
<dbReference type="EC" id="2.1.1.193" evidence="3 12"/>
<dbReference type="Gene3D" id="2.40.240.20">
    <property type="entry name" value="Hypothetical PUA domain-like, domain 1"/>
    <property type="match status" value="1"/>
</dbReference>
<dbReference type="PANTHER" id="PTHR30027:SF3">
    <property type="entry name" value="16S RRNA (URACIL(1498)-N(3))-METHYLTRANSFERASE"/>
    <property type="match status" value="1"/>
</dbReference>
<dbReference type="GO" id="GO:0005737">
    <property type="term" value="C:cytoplasm"/>
    <property type="evidence" value="ECO:0007669"/>
    <property type="project" value="UniProtKB-SubCell"/>
</dbReference>
<evidence type="ECO:0000256" key="2">
    <source>
        <dbReference type="ARBA" id="ARBA00005528"/>
    </source>
</evidence>
<gene>
    <name evidence="15" type="primary">rsmE</name>
    <name evidence="15" type="ORF">MM817_00139</name>
</gene>
<dbReference type="Gene3D" id="3.40.1280.10">
    <property type="match status" value="1"/>
</dbReference>
<dbReference type="InterPro" id="IPR006700">
    <property type="entry name" value="RsmE"/>
</dbReference>
<feature type="domain" description="Ribosomal RNA small subunit methyltransferase E methyltransferase" evidence="13">
    <location>
        <begin position="74"/>
        <end position="248"/>
    </location>
</feature>
<feature type="domain" description="Ribosomal RNA small subunit methyltransferase E PUA-like" evidence="14">
    <location>
        <begin position="22"/>
        <end position="65"/>
    </location>
</feature>
<dbReference type="InterPro" id="IPR029026">
    <property type="entry name" value="tRNA_m1G_MTases_N"/>
</dbReference>
<evidence type="ECO:0000256" key="6">
    <source>
        <dbReference type="ARBA" id="ARBA00022552"/>
    </source>
</evidence>
<dbReference type="InterPro" id="IPR046887">
    <property type="entry name" value="RsmE_PUA-like"/>
</dbReference>
<dbReference type="GO" id="GO:0070042">
    <property type="term" value="F:rRNA (uridine-N3-)-methyltransferase activity"/>
    <property type="evidence" value="ECO:0007669"/>
    <property type="project" value="TreeGrafter"/>
</dbReference>
<evidence type="ECO:0000256" key="8">
    <source>
        <dbReference type="ARBA" id="ARBA00022679"/>
    </source>
</evidence>
<protein>
    <recommendedName>
        <fullName evidence="4 12">Ribosomal RNA small subunit methyltransferase E</fullName>
        <ecNumber evidence="3 12">2.1.1.193</ecNumber>
    </recommendedName>
</protein>
<evidence type="ECO:0000256" key="5">
    <source>
        <dbReference type="ARBA" id="ARBA00022490"/>
    </source>
</evidence>
<evidence type="ECO:0000256" key="10">
    <source>
        <dbReference type="ARBA" id="ARBA00025699"/>
    </source>
</evidence>
<dbReference type="InterPro" id="IPR046886">
    <property type="entry name" value="RsmE_MTase_dom"/>
</dbReference>
<comment type="subcellular location">
    <subcellularLocation>
        <location evidence="1 12">Cytoplasm</location>
    </subcellularLocation>
</comment>
<keyword evidence="9 12" id="KW-0949">S-adenosyl-L-methionine</keyword>
<accession>A0A9X1V646</accession>
<evidence type="ECO:0000256" key="9">
    <source>
        <dbReference type="ARBA" id="ARBA00022691"/>
    </source>
</evidence>
<dbReference type="AlphaFoldDB" id="A0A9X1V646"/>
<dbReference type="RefSeq" id="WP_241711519.1">
    <property type="nucleotide sequence ID" value="NZ_JALBUF010000001.1"/>
</dbReference>
<evidence type="ECO:0000256" key="12">
    <source>
        <dbReference type="PIRNR" id="PIRNR015601"/>
    </source>
</evidence>
<dbReference type="Pfam" id="PF20260">
    <property type="entry name" value="PUA_4"/>
    <property type="match status" value="1"/>
</dbReference>